<proteinExistence type="predicted"/>
<feature type="transmembrane region" description="Helical" evidence="1">
    <location>
        <begin position="62"/>
        <end position="83"/>
    </location>
</feature>
<dbReference type="Gramene" id="PSS10064">
    <property type="protein sequence ID" value="PSS10064"/>
    <property type="gene ID" value="CEY00_Acc17152"/>
</dbReference>
<dbReference type="EMBL" id="NKQK01000015">
    <property type="protein sequence ID" value="PSS10064.1"/>
    <property type="molecule type" value="Genomic_DNA"/>
</dbReference>
<dbReference type="InterPro" id="IPR025315">
    <property type="entry name" value="DUF4220"/>
</dbReference>
<comment type="caution">
    <text evidence="3">The sequence shown here is derived from an EMBL/GenBank/DDBJ whole genome shotgun (WGS) entry which is preliminary data.</text>
</comment>
<dbReference type="AlphaFoldDB" id="A0A2R6QKY1"/>
<reference evidence="4" key="2">
    <citation type="journal article" date="2018" name="BMC Genomics">
        <title>A manually annotated Actinidia chinensis var. chinensis (kiwifruit) genome highlights the challenges associated with draft genomes and gene prediction in plants.</title>
        <authorList>
            <person name="Pilkington S.M."/>
            <person name="Crowhurst R."/>
            <person name="Hilario E."/>
            <person name="Nardozza S."/>
            <person name="Fraser L."/>
            <person name="Peng Y."/>
            <person name="Gunaseelan K."/>
            <person name="Simpson R."/>
            <person name="Tahir J."/>
            <person name="Deroles S.C."/>
            <person name="Templeton K."/>
            <person name="Luo Z."/>
            <person name="Davy M."/>
            <person name="Cheng C."/>
            <person name="McNeilage M."/>
            <person name="Scaglione D."/>
            <person name="Liu Y."/>
            <person name="Zhang Q."/>
            <person name="Datson P."/>
            <person name="De Silva N."/>
            <person name="Gardiner S.E."/>
            <person name="Bassett H."/>
            <person name="Chagne D."/>
            <person name="McCallum J."/>
            <person name="Dzierzon H."/>
            <person name="Deng C."/>
            <person name="Wang Y.Y."/>
            <person name="Barron L."/>
            <person name="Manako K."/>
            <person name="Bowen J."/>
            <person name="Foster T.M."/>
            <person name="Erridge Z.A."/>
            <person name="Tiffin H."/>
            <person name="Waite C.N."/>
            <person name="Davies K.M."/>
            <person name="Grierson E.P."/>
            <person name="Laing W.A."/>
            <person name="Kirk R."/>
            <person name="Chen X."/>
            <person name="Wood M."/>
            <person name="Montefiori M."/>
            <person name="Brummell D.A."/>
            <person name="Schwinn K.E."/>
            <person name="Catanach A."/>
            <person name="Fullerton C."/>
            <person name="Li D."/>
            <person name="Meiyalaghan S."/>
            <person name="Nieuwenhuizen N."/>
            <person name="Read N."/>
            <person name="Prakash R."/>
            <person name="Hunter D."/>
            <person name="Zhang H."/>
            <person name="McKenzie M."/>
            <person name="Knabel M."/>
            <person name="Harris A."/>
            <person name="Allan A.C."/>
            <person name="Gleave A."/>
            <person name="Chen A."/>
            <person name="Janssen B.J."/>
            <person name="Plunkett B."/>
            <person name="Ampomah-Dwamena C."/>
            <person name="Voogd C."/>
            <person name="Leif D."/>
            <person name="Lafferty D."/>
            <person name="Souleyre E.J.F."/>
            <person name="Varkonyi-Gasic E."/>
            <person name="Gambi F."/>
            <person name="Hanley J."/>
            <person name="Yao J.L."/>
            <person name="Cheung J."/>
            <person name="David K.M."/>
            <person name="Warren B."/>
            <person name="Marsh K."/>
            <person name="Snowden K.C."/>
            <person name="Lin-Wang K."/>
            <person name="Brian L."/>
            <person name="Martinez-Sanchez M."/>
            <person name="Wang M."/>
            <person name="Ileperuma N."/>
            <person name="Macnee N."/>
            <person name="Campin R."/>
            <person name="McAtee P."/>
            <person name="Drummond R.S.M."/>
            <person name="Espley R.V."/>
            <person name="Ireland H.S."/>
            <person name="Wu R."/>
            <person name="Atkinson R.G."/>
            <person name="Karunairetnam S."/>
            <person name="Bulley S."/>
            <person name="Chunkath S."/>
            <person name="Hanley Z."/>
            <person name="Storey R."/>
            <person name="Thrimawithana A.H."/>
            <person name="Thomson S."/>
            <person name="David C."/>
            <person name="Testolin R."/>
            <person name="Huang H."/>
            <person name="Hellens R.P."/>
            <person name="Schaffer R.J."/>
        </authorList>
    </citation>
    <scope>NUCLEOTIDE SEQUENCE [LARGE SCALE GENOMIC DNA]</scope>
    <source>
        <strain evidence="4">cv. Red5</strain>
    </source>
</reference>
<dbReference type="Proteomes" id="UP000241394">
    <property type="component" value="Chromosome LG15"/>
</dbReference>
<feature type="transmembrane region" description="Helical" evidence="1">
    <location>
        <begin position="200"/>
        <end position="217"/>
    </location>
</feature>
<dbReference type="InParanoid" id="A0A2R6QKY1"/>
<dbReference type="PANTHER" id="PTHR31325">
    <property type="entry name" value="OS01G0798800 PROTEIN-RELATED"/>
    <property type="match status" value="1"/>
</dbReference>
<keyword evidence="1" id="KW-1133">Transmembrane helix</keyword>
<evidence type="ECO:0000313" key="4">
    <source>
        <dbReference type="Proteomes" id="UP000241394"/>
    </source>
</evidence>
<dbReference type="InterPro" id="IPR007658">
    <property type="entry name" value="DUF594"/>
</dbReference>
<reference evidence="3 4" key="1">
    <citation type="submission" date="2017-07" db="EMBL/GenBank/DDBJ databases">
        <title>An improved, manually edited Actinidia chinensis var. chinensis (kiwifruit) genome highlights the challenges associated with draft genomes and gene prediction in plants.</title>
        <authorList>
            <person name="Pilkington S."/>
            <person name="Crowhurst R."/>
            <person name="Hilario E."/>
            <person name="Nardozza S."/>
            <person name="Fraser L."/>
            <person name="Peng Y."/>
            <person name="Gunaseelan K."/>
            <person name="Simpson R."/>
            <person name="Tahir J."/>
            <person name="Deroles S."/>
            <person name="Templeton K."/>
            <person name="Luo Z."/>
            <person name="Davy M."/>
            <person name="Cheng C."/>
            <person name="Mcneilage M."/>
            <person name="Scaglione D."/>
            <person name="Liu Y."/>
            <person name="Zhang Q."/>
            <person name="Datson P."/>
            <person name="De Silva N."/>
            <person name="Gardiner S."/>
            <person name="Bassett H."/>
            <person name="Chagne D."/>
            <person name="Mccallum J."/>
            <person name="Dzierzon H."/>
            <person name="Deng C."/>
            <person name="Wang Y.-Y."/>
            <person name="Barron N."/>
            <person name="Manako K."/>
            <person name="Bowen J."/>
            <person name="Foster T."/>
            <person name="Erridge Z."/>
            <person name="Tiffin H."/>
            <person name="Waite C."/>
            <person name="Davies K."/>
            <person name="Grierson E."/>
            <person name="Laing W."/>
            <person name="Kirk R."/>
            <person name="Chen X."/>
            <person name="Wood M."/>
            <person name="Montefiori M."/>
            <person name="Brummell D."/>
            <person name="Schwinn K."/>
            <person name="Catanach A."/>
            <person name="Fullerton C."/>
            <person name="Li D."/>
            <person name="Meiyalaghan S."/>
            <person name="Nieuwenhuizen N."/>
            <person name="Read N."/>
            <person name="Prakash R."/>
            <person name="Hunter D."/>
            <person name="Zhang H."/>
            <person name="Mckenzie M."/>
            <person name="Knabel M."/>
            <person name="Harris A."/>
            <person name="Allan A."/>
            <person name="Chen A."/>
            <person name="Janssen B."/>
            <person name="Plunkett B."/>
            <person name="Dwamena C."/>
            <person name="Voogd C."/>
            <person name="Leif D."/>
            <person name="Lafferty D."/>
            <person name="Souleyre E."/>
            <person name="Varkonyi-Gasic E."/>
            <person name="Gambi F."/>
            <person name="Hanley J."/>
            <person name="Yao J.-L."/>
            <person name="Cheung J."/>
            <person name="David K."/>
            <person name="Warren B."/>
            <person name="Marsh K."/>
            <person name="Snowden K."/>
            <person name="Lin-Wang K."/>
            <person name="Brian L."/>
            <person name="Martinez-Sanchez M."/>
            <person name="Wang M."/>
            <person name="Ileperuma N."/>
            <person name="Macnee N."/>
            <person name="Campin R."/>
            <person name="Mcatee P."/>
            <person name="Drummond R."/>
            <person name="Espley R."/>
            <person name="Ireland H."/>
            <person name="Wu R."/>
            <person name="Atkinson R."/>
            <person name="Karunairetnam S."/>
            <person name="Bulley S."/>
            <person name="Chunkath S."/>
            <person name="Hanley Z."/>
            <person name="Storey R."/>
            <person name="Thrimawithana A."/>
            <person name="Thomson S."/>
            <person name="David C."/>
            <person name="Testolin R."/>
        </authorList>
    </citation>
    <scope>NUCLEOTIDE SEQUENCE [LARGE SCALE GENOMIC DNA]</scope>
    <source>
        <strain evidence="4">cv. Red5</strain>
        <tissue evidence="3">Young leaf</tissue>
    </source>
</reference>
<accession>A0A2R6QKY1</accession>
<feature type="domain" description="DUF4220" evidence="2">
    <location>
        <begin position="69"/>
        <end position="432"/>
    </location>
</feature>
<keyword evidence="4" id="KW-1185">Reference proteome</keyword>
<feature type="transmembrane region" description="Helical" evidence="1">
    <location>
        <begin position="365"/>
        <end position="388"/>
    </location>
</feature>
<dbReference type="OMA" id="ERACENQ"/>
<evidence type="ECO:0000313" key="3">
    <source>
        <dbReference type="EMBL" id="PSS10064.1"/>
    </source>
</evidence>
<organism evidence="3 4">
    <name type="scientific">Actinidia chinensis var. chinensis</name>
    <name type="common">Chinese soft-hair kiwi</name>
    <dbReference type="NCBI Taxonomy" id="1590841"/>
    <lineage>
        <taxon>Eukaryota</taxon>
        <taxon>Viridiplantae</taxon>
        <taxon>Streptophyta</taxon>
        <taxon>Embryophyta</taxon>
        <taxon>Tracheophyta</taxon>
        <taxon>Spermatophyta</taxon>
        <taxon>Magnoliopsida</taxon>
        <taxon>eudicotyledons</taxon>
        <taxon>Gunneridae</taxon>
        <taxon>Pentapetalae</taxon>
        <taxon>asterids</taxon>
        <taxon>Ericales</taxon>
        <taxon>Actinidiaceae</taxon>
        <taxon>Actinidia</taxon>
    </lineage>
</organism>
<sequence>MTCIRVCLTDILNCFSGYNNGFEELRKIWEEWDLRILVLFILFTQLYLHFFGRHRRKSTARVLVNVNVWLLYLFSDLLATIALGKLSKAKDDGDLAIPKDLSKVDIPGTNKTLPQILENYRDTNKTWSQIFEDLGDTNKTMPQILRGLWAPVILFCLGGPDTMTVLRLEENHLWVRHLIGLFTQGLRTVYVLIINWNPNGLSILALLLLIPGIIKYGERVWVIRSRSGGKYQGFIKLDETTIDETSNSVSQSNAKLVLQAYSCFQILNPHIDDYECNSKSLKSLVERFSKSVDENLAKGDTDIENSFKLIEIELGLIYDMLFSKVGTVFTVWGIILRSISFSCLVSVLVSFFLISMPPGRVEGDFLITIMLLVGAIFLEIAGILVQLVSDWVIVWARKYPGRLANLVLRVHEFLIPERKRWSGFMGQFSFLNFCEEYKPTRYRKMVQSLCGREKMLSRFGSLSAVQLSVKKLIIKQLLEKSKEGSDALQPLATKRGEWSIEKYKCPEFKWSVELEFNRSLVIWHLATHVCYHSEYVLTDEMKAANILSNYMMYLLLVCPSRFPFCNKYDKFMEDYDILKELVSSWSNERACENQLEQDIDLRDTTVANQVQHLFKGLREKADRWEIMRNVWVEMLCYASSQFPSKHHVEELRHGGEFLTHVWLLLMHFGVGRKVERNFPKSRKDEYDSLTKNTGKDFDDLRDKAFDKYLPETKPTTSYLVELEGCV</sequence>
<feature type="transmembrane region" description="Helical" evidence="1">
    <location>
        <begin position="329"/>
        <end position="353"/>
    </location>
</feature>
<dbReference type="OrthoDB" id="10297767at2759"/>
<name>A0A2R6QKY1_ACTCC</name>
<dbReference type="Pfam" id="PF13968">
    <property type="entry name" value="DUF4220"/>
    <property type="match status" value="1"/>
</dbReference>
<gene>
    <name evidence="3" type="ORF">CEY00_Acc17152</name>
</gene>
<dbReference type="Pfam" id="PF04578">
    <property type="entry name" value="DUF594"/>
    <property type="match status" value="1"/>
</dbReference>
<keyword evidence="1" id="KW-0812">Transmembrane</keyword>
<evidence type="ECO:0000259" key="2">
    <source>
        <dbReference type="Pfam" id="PF13968"/>
    </source>
</evidence>
<dbReference type="STRING" id="1590841.A0A2R6QKY1"/>
<evidence type="ECO:0000256" key="1">
    <source>
        <dbReference type="SAM" id="Phobius"/>
    </source>
</evidence>
<protein>
    <submittedName>
        <fullName evidence="3">Ferrochelatase</fullName>
    </submittedName>
</protein>
<keyword evidence="1" id="KW-0472">Membrane</keyword>